<feature type="compositionally biased region" description="Basic and acidic residues" evidence="1">
    <location>
        <begin position="287"/>
        <end position="304"/>
    </location>
</feature>
<accession>A0A9N8HWW0</accession>
<feature type="region of interest" description="Disordered" evidence="1">
    <location>
        <begin position="1"/>
        <end position="28"/>
    </location>
</feature>
<dbReference type="EMBL" id="CAICTM010001705">
    <property type="protein sequence ID" value="CAB9525658.1"/>
    <property type="molecule type" value="Genomic_DNA"/>
</dbReference>
<dbReference type="SUPFAM" id="SSF69118">
    <property type="entry name" value="AhpD-like"/>
    <property type="match status" value="1"/>
</dbReference>
<sequence length="473" mass="53092">MKKSSLSASSFSSHNSSDHRRMPKASATRKSIAKNFELGCAAARGNRNPISLHSVDEEVFALVWTWIAETLVAETSLCRSSKEAITELISQHNDCPLCEKAHRIMMIAARQAEIEGEMNTIKCPIRKSRQWYKAEYHQQHPTEGGEGSSSTCAGHAEDKAIRNTQALEYADHLLTLWQQRSSKLAASREDSSSVVDESSDHYLTEQNKAEIALLVLLFNYMNRVVSSLLGEHFSSAFFRVPTSAALALESRAGFMAMMTRFMANGMVGKFKKTHLPGEISAALLGTKTDRPEERQEKECRDHPSTTKSTPDDDNQPPICLPRHLERATLAGEHCALALRRITTWVEQFEQTAIRDGLISETLLRALDDNSTMVPSSDLRAHRLVHWVTVTMRKRLQKSCRSEEDVTLAIVLLLVGYSPKSVFHSFHWDKLVEAQGEDTAKRLVIWWSLRWTLERAKGLDGNQDDDAGDELITS</sequence>
<dbReference type="InterPro" id="IPR029032">
    <property type="entry name" value="AhpD-like"/>
</dbReference>
<name>A0A9N8HWW0_9STRA</name>
<evidence type="ECO:0000313" key="3">
    <source>
        <dbReference type="Proteomes" id="UP001153069"/>
    </source>
</evidence>
<keyword evidence="3" id="KW-1185">Reference proteome</keyword>
<evidence type="ECO:0000313" key="2">
    <source>
        <dbReference type="EMBL" id="CAB9525658.1"/>
    </source>
</evidence>
<feature type="region of interest" description="Disordered" evidence="1">
    <location>
        <begin position="281"/>
        <end position="318"/>
    </location>
</feature>
<dbReference type="AlphaFoldDB" id="A0A9N8HWW0"/>
<dbReference type="Proteomes" id="UP001153069">
    <property type="component" value="Unassembled WGS sequence"/>
</dbReference>
<comment type="caution">
    <text evidence="2">The sequence shown here is derived from an EMBL/GenBank/DDBJ whole genome shotgun (WGS) entry which is preliminary data.</text>
</comment>
<feature type="compositionally biased region" description="Low complexity" evidence="1">
    <location>
        <begin position="1"/>
        <end position="15"/>
    </location>
</feature>
<proteinExistence type="predicted"/>
<reference evidence="2" key="1">
    <citation type="submission" date="2020-06" db="EMBL/GenBank/DDBJ databases">
        <authorList>
            <consortium name="Plant Systems Biology data submission"/>
        </authorList>
    </citation>
    <scope>NUCLEOTIDE SEQUENCE</scope>
    <source>
        <strain evidence="2">D6</strain>
    </source>
</reference>
<organism evidence="2 3">
    <name type="scientific">Seminavis robusta</name>
    <dbReference type="NCBI Taxonomy" id="568900"/>
    <lineage>
        <taxon>Eukaryota</taxon>
        <taxon>Sar</taxon>
        <taxon>Stramenopiles</taxon>
        <taxon>Ochrophyta</taxon>
        <taxon>Bacillariophyta</taxon>
        <taxon>Bacillariophyceae</taxon>
        <taxon>Bacillariophycidae</taxon>
        <taxon>Naviculales</taxon>
        <taxon>Naviculaceae</taxon>
        <taxon>Seminavis</taxon>
    </lineage>
</organism>
<gene>
    <name evidence="2" type="ORF">SEMRO_1707_G292590.1</name>
</gene>
<protein>
    <submittedName>
        <fullName evidence="2">Uncharacterized protein</fullName>
    </submittedName>
</protein>
<evidence type="ECO:0000256" key="1">
    <source>
        <dbReference type="SAM" id="MobiDB-lite"/>
    </source>
</evidence>
<dbReference type="Gene3D" id="1.20.1290.10">
    <property type="entry name" value="AhpD-like"/>
    <property type="match status" value="1"/>
</dbReference>